<reference evidence="3" key="2">
    <citation type="submission" date="2025-08" db="UniProtKB">
        <authorList>
            <consortium name="Ensembl"/>
        </authorList>
    </citation>
    <scope>IDENTIFICATION</scope>
</reference>
<evidence type="ECO:0000256" key="2">
    <source>
        <dbReference type="SAM" id="MobiDB-lite"/>
    </source>
</evidence>
<evidence type="ECO:0000313" key="3">
    <source>
        <dbReference type="Ensembl" id="ENSGWIP00000049026.1"/>
    </source>
</evidence>
<dbReference type="GO" id="GO:0000801">
    <property type="term" value="C:central element"/>
    <property type="evidence" value="ECO:0007669"/>
    <property type="project" value="TreeGrafter"/>
</dbReference>
<evidence type="ECO:0000313" key="4">
    <source>
        <dbReference type="Proteomes" id="UP000694680"/>
    </source>
</evidence>
<dbReference type="Proteomes" id="UP000694680">
    <property type="component" value="Chromosome 5"/>
</dbReference>
<feature type="coiled-coil region" evidence="1">
    <location>
        <begin position="62"/>
        <end position="96"/>
    </location>
</feature>
<dbReference type="Ensembl" id="ENSGWIT00000053014.1">
    <property type="protein sequence ID" value="ENSGWIP00000049026.1"/>
    <property type="gene ID" value="ENSGWIG00000023962.1"/>
</dbReference>
<dbReference type="GO" id="GO:0000802">
    <property type="term" value="C:transverse filament"/>
    <property type="evidence" value="ECO:0007669"/>
    <property type="project" value="TreeGrafter"/>
</dbReference>
<dbReference type="AlphaFoldDB" id="A0A8C5HRW8"/>
<name>A0A8C5HRW8_GOUWI</name>
<reference evidence="3" key="1">
    <citation type="submission" date="2020-06" db="EMBL/GenBank/DDBJ databases">
        <authorList>
            <consortium name="Wellcome Sanger Institute Data Sharing"/>
        </authorList>
    </citation>
    <scope>NUCLEOTIDE SEQUENCE [LARGE SCALE GENOMIC DNA]</scope>
</reference>
<feature type="coiled-coil region" evidence="1">
    <location>
        <begin position="223"/>
        <end position="625"/>
    </location>
</feature>
<feature type="region of interest" description="Disordered" evidence="2">
    <location>
        <begin position="795"/>
        <end position="816"/>
    </location>
</feature>
<gene>
    <name evidence="3" type="primary">sycp1</name>
</gene>
<keyword evidence="4" id="KW-1185">Reference proteome</keyword>
<proteinExistence type="predicted"/>
<dbReference type="GO" id="GO:0003690">
    <property type="term" value="F:double-stranded DNA binding"/>
    <property type="evidence" value="ECO:0007669"/>
    <property type="project" value="TreeGrafter"/>
</dbReference>
<dbReference type="PANTHER" id="PTHR46918">
    <property type="entry name" value="SYNAPTONEMAL COMPLEX PROTEIN 1"/>
    <property type="match status" value="1"/>
</dbReference>
<dbReference type="InterPro" id="IPR008827">
    <property type="entry name" value="SYCP1"/>
</dbReference>
<dbReference type="Pfam" id="PF05483">
    <property type="entry name" value="SCP-1"/>
    <property type="match status" value="2"/>
</dbReference>
<dbReference type="PANTHER" id="PTHR46918:SF1">
    <property type="entry name" value="SYNAPTONEMAL COMPLEX PROTEIN 1"/>
    <property type="match status" value="1"/>
</dbReference>
<feature type="coiled-coil region" evidence="1">
    <location>
        <begin position="673"/>
        <end position="760"/>
    </location>
</feature>
<evidence type="ECO:0008006" key="5">
    <source>
        <dbReference type="Google" id="ProtNLM"/>
    </source>
</evidence>
<keyword evidence="1" id="KW-0175">Coiled coil</keyword>
<dbReference type="GO" id="GO:0051026">
    <property type="term" value="P:chiasma assembly"/>
    <property type="evidence" value="ECO:0007669"/>
    <property type="project" value="TreeGrafter"/>
</dbReference>
<sequence>MMAVCPITYYIIISSPKKSPRLKLCHQWKKLRSPAILERRLQDNKRTIESQRKAIQELQFVNESLSIKLEEQIIENEDLRNKNNATRNLCNILKETFEWSAEKMQLFESEREETHQLFVENSDTIKKLMGAFEGLHFQAEANKQEMQKVNESLLQTEGLKEKYYEGCKQKDEEITSLQIKHKDKDKELQNVILELDKTQILCRKLQVSTDQQFELLKSSKTEQESLRQTVLSAEQRCVEIEKNRDSIAAALEELKKEYEQSVKSKDLSLQELNTVRDQQAKQLEQSHITIEELKDALTQNTQRIQRHEEELQANIGELERQTKLTEEALEKAANEVKVIENLKKELEVNSNVIESMKAKIDVTVATVAELSVELSRKTDQIQVLKKEVENSLKENDILKKACEDSKKEKDSLKETFTLTELKVQELEGQLMSEKNKNKECTTQIQQLTGEAMQEKLKYEDTLSKYNELQSEKAAIQLQFEQDFSYSKALESSMKVSKEKAAKLDREIQRLKDDNRSLREELNSNNNGIQMNYQEAKTLQMDLEEKYEDLMKEISEKEKKINIVETKLCNLGKNIRVKLKSQDEMKKENKLLKKRVEKETAKAAELEKMTDDLHEESQNFKKLQEENFQKLLKDFEAKSALNAELEIEVQKFKMTTAEVQRSREDAELKCQQKIADMVALMEKHKSQYEKMLEEKDAELNEKNKKEAEAVIHVKSLELDISKQKTENKGLSKQMKVETEEKEKLQKALTDLKKEMAQLTQVKSLQSAASNPKQGRTAETLRGETASKCHVFDFSESWKTPSQTPSQNTKTAGSAMNTYGRTSKIKSYRIKTPPLASKQSQWTRSTIELDPKSDSSDPVDLLTFANLPTTTLSASHSNPNFFRKIASPADYESPRNSSKLAAIKRMRDAGWTAVIGGKKKKNVEKIFA</sequence>
<accession>A0A8C5HRW8</accession>
<dbReference type="GO" id="GO:0001673">
    <property type="term" value="C:male germ cell nucleus"/>
    <property type="evidence" value="ECO:0007669"/>
    <property type="project" value="TreeGrafter"/>
</dbReference>
<dbReference type="GO" id="GO:0000711">
    <property type="term" value="P:meiotic DNA repair synthesis"/>
    <property type="evidence" value="ECO:0007669"/>
    <property type="project" value="TreeGrafter"/>
</dbReference>
<dbReference type="GO" id="GO:0051878">
    <property type="term" value="P:lateral element assembly"/>
    <property type="evidence" value="ECO:0007669"/>
    <property type="project" value="TreeGrafter"/>
</dbReference>
<protein>
    <recommendedName>
        <fullName evidence="5">Synaptonemal complex protein 1</fullName>
    </recommendedName>
</protein>
<reference evidence="3" key="3">
    <citation type="submission" date="2025-09" db="UniProtKB">
        <authorList>
            <consortium name="Ensembl"/>
        </authorList>
    </citation>
    <scope>IDENTIFICATION</scope>
</reference>
<evidence type="ECO:0000256" key="1">
    <source>
        <dbReference type="SAM" id="Coils"/>
    </source>
</evidence>
<organism evidence="3 4">
    <name type="scientific">Gouania willdenowi</name>
    <name type="common">Blunt-snouted clingfish</name>
    <name type="synonym">Lepadogaster willdenowi</name>
    <dbReference type="NCBI Taxonomy" id="441366"/>
    <lineage>
        <taxon>Eukaryota</taxon>
        <taxon>Metazoa</taxon>
        <taxon>Chordata</taxon>
        <taxon>Craniata</taxon>
        <taxon>Vertebrata</taxon>
        <taxon>Euteleostomi</taxon>
        <taxon>Actinopterygii</taxon>
        <taxon>Neopterygii</taxon>
        <taxon>Teleostei</taxon>
        <taxon>Neoteleostei</taxon>
        <taxon>Acanthomorphata</taxon>
        <taxon>Ovalentaria</taxon>
        <taxon>Blenniimorphae</taxon>
        <taxon>Blenniiformes</taxon>
        <taxon>Gobiesocoidei</taxon>
        <taxon>Gobiesocidae</taxon>
        <taxon>Gobiesocinae</taxon>
        <taxon>Gouania</taxon>
    </lineage>
</organism>